<protein>
    <submittedName>
        <fullName evidence="2">Uncharacterized protein</fullName>
    </submittedName>
</protein>
<accession>A0A1C6TA87</accession>
<feature type="compositionally biased region" description="Low complexity" evidence="1">
    <location>
        <begin position="93"/>
        <end position="111"/>
    </location>
</feature>
<evidence type="ECO:0000313" key="2">
    <source>
        <dbReference type="EMBL" id="SCL38589.1"/>
    </source>
</evidence>
<evidence type="ECO:0000256" key="1">
    <source>
        <dbReference type="SAM" id="MobiDB-lite"/>
    </source>
</evidence>
<evidence type="ECO:0000313" key="3">
    <source>
        <dbReference type="Proteomes" id="UP000198959"/>
    </source>
</evidence>
<organism evidence="2 3">
    <name type="scientific">Micromonospora pallida</name>
    <dbReference type="NCBI Taxonomy" id="145854"/>
    <lineage>
        <taxon>Bacteria</taxon>
        <taxon>Bacillati</taxon>
        <taxon>Actinomycetota</taxon>
        <taxon>Actinomycetes</taxon>
        <taxon>Micromonosporales</taxon>
        <taxon>Micromonosporaceae</taxon>
        <taxon>Micromonospora</taxon>
    </lineage>
</organism>
<dbReference type="Proteomes" id="UP000198959">
    <property type="component" value="Unassembled WGS sequence"/>
</dbReference>
<gene>
    <name evidence="2" type="ORF">GA0074692_5064</name>
</gene>
<keyword evidence="3" id="KW-1185">Reference proteome</keyword>
<feature type="region of interest" description="Disordered" evidence="1">
    <location>
        <begin position="43"/>
        <end position="123"/>
    </location>
</feature>
<reference evidence="3" key="1">
    <citation type="submission" date="2016-06" db="EMBL/GenBank/DDBJ databases">
        <authorList>
            <person name="Varghese N."/>
            <person name="Submissions Spin"/>
        </authorList>
    </citation>
    <scope>NUCLEOTIDE SEQUENCE [LARGE SCALE GENOMIC DNA]</scope>
    <source>
        <strain evidence="3">DSM 43817</strain>
    </source>
</reference>
<proteinExistence type="predicted"/>
<name>A0A1C6TA87_9ACTN</name>
<dbReference type="AlphaFoldDB" id="A0A1C6TA87"/>
<dbReference type="EMBL" id="FMHW01000002">
    <property type="protein sequence ID" value="SCL38589.1"/>
    <property type="molecule type" value="Genomic_DNA"/>
</dbReference>
<sequence>MLNHTAARRRPLSRVGYAAGLLALIGAATALVVVVRVPAHSTTHLTAPAPPSLSAHGGVPAGGGPADLTNSGTVGHRNGTGAGQRDNVPSPPVGSTVPTVDARRAAPPRGAGPDRGGGPPEDLHRSLVWSGLLGLAISLTGLGIVGSRRRRW</sequence>